<accession>A0ABY4S4L1</accession>
<dbReference type="RefSeq" id="WP_250195420.1">
    <property type="nucleotide sequence ID" value="NZ_CP097635.1"/>
</dbReference>
<name>A0ABY4S4L1_AQUTE</name>
<evidence type="ECO:0000256" key="2">
    <source>
        <dbReference type="SAM" id="Phobius"/>
    </source>
</evidence>
<keyword evidence="1" id="KW-0175">Coiled coil</keyword>
<keyword evidence="2" id="KW-1133">Transmembrane helix</keyword>
<protein>
    <submittedName>
        <fullName evidence="3">Uncharacterized protein</fullName>
    </submittedName>
</protein>
<feature type="transmembrane region" description="Helical" evidence="2">
    <location>
        <begin position="174"/>
        <end position="191"/>
    </location>
</feature>
<feature type="coiled-coil region" evidence="1">
    <location>
        <begin position="225"/>
        <end position="304"/>
    </location>
</feature>
<keyword evidence="4" id="KW-1185">Reference proteome</keyword>
<gene>
    <name evidence="3" type="ORF">MW290_00580</name>
</gene>
<dbReference type="Proteomes" id="UP001056201">
    <property type="component" value="Chromosome 1"/>
</dbReference>
<reference evidence="3" key="1">
    <citation type="submission" date="2022-05" db="EMBL/GenBank/DDBJ databases">
        <title>An RpoN-dependent PEP-CTERM gene is involved in floc formation of an Aquincola tertiaricarbonis strain.</title>
        <authorList>
            <person name="Qiu D."/>
            <person name="Xia M."/>
        </authorList>
    </citation>
    <scope>NUCLEOTIDE SEQUENCE</scope>
    <source>
        <strain evidence="3">RN12</strain>
    </source>
</reference>
<evidence type="ECO:0000256" key="1">
    <source>
        <dbReference type="SAM" id="Coils"/>
    </source>
</evidence>
<proteinExistence type="predicted"/>
<feature type="transmembrane region" description="Helical" evidence="2">
    <location>
        <begin position="12"/>
        <end position="37"/>
    </location>
</feature>
<keyword evidence="2" id="KW-0472">Membrane</keyword>
<evidence type="ECO:0000313" key="3">
    <source>
        <dbReference type="EMBL" id="URI07155.1"/>
    </source>
</evidence>
<dbReference type="EMBL" id="CP097635">
    <property type="protein sequence ID" value="URI07155.1"/>
    <property type="molecule type" value="Genomic_DNA"/>
</dbReference>
<keyword evidence="2" id="KW-0812">Transmembrane</keyword>
<feature type="transmembrane region" description="Helical" evidence="2">
    <location>
        <begin position="85"/>
        <end position="104"/>
    </location>
</feature>
<feature type="transmembrane region" description="Helical" evidence="2">
    <location>
        <begin position="43"/>
        <end position="64"/>
    </location>
</feature>
<organism evidence="3 4">
    <name type="scientific">Aquincola tertiaricarbonis</name>
    <dbReference type="NCBI Taxonomy" id="391953"/>
    <lineage>
        <taxon>Bacteria</taxon>
        <taxon>Pseudomonadati</taxon>
        <taxon>Pseudomonadota</taxon>
        <taxon>Betaproteobacteria</taxon>
        <taxon>Burkholderiales</taxon>
        <taxon>Sphaerotilaceae</taxon>
        <taxon>Aquincola</taxon>
    </lineage>
</organism>
<sequence>MDQAPAGASAQVRAGLAAGLLVLVFAFTLALAVPVFYDKPGTAFWFVGLLVIFGAALALIAMVFHALGLASADEAFGLPAGSLRSLLAVGVMVLFAVFGLQALMNDGAGSLPGWQLFSTTVADVARVQPEIQRYEKQGLLAIAGAASGPTGIELRIYSPTRTTPAATQDIQKQIITALITLVTSVVSFYFGSRSVEAMAKATGEGKGGGGGGGAGAVPGTVTEGIGRLDEGIAKAEARLAALRAEPPDPNRNLAGLEAQLKQLKADRSGLEALVKDVAAGSATAEQASQRLQALRAQLARLEQSL</sequence>
<evidence type="ECO:0000313" key="4">
    <source>
        <dbReference type="Proteomes" id="UP001056201"/>
    </source>
</evidence>